<dbReference type="Pfam" id="PF13274">
    <property type="entry name" value="SocA_Panacea"/>
    <property type="match status" value="1"/>
</dbReference>
<accession>A0A1R4B0T4</accession>
<keyword evidence="3" id="KW-1185">Reference proteome</keyword>
<protein>
    <recommendedName>
        <fullName evidence="1">Antitoxin SocA-like Panacea domain-containing protein</fullName>
    </recommendedName>
</protein>
<evidence type="ECO:0000313" key="3">
    <source>
        <dbReference type="Proteomes" id="UP000189475"/>
    </source>
</evidence>
<dbReference type="Proteomes" id="UP000189475">
    <property type="component" value="Unassembled WGS sequence"/>
</dbReference>
<sequence length="154" mass="18037">MIKINDLADYIITKLSEGGESLNNLKLQKLTYYCDAWHLAFYDKKLVDTDFQAWIHGPVCRELYDRFSSSKSLYSEVYLSDCADDFNMDSVSAYSSHIDTILEAYGKFSGAQLEEMTHREKPWLEARQGYRSSQRCEEYLDNSIIRDYYKSRLS</sequence>
<organism evidence="2 3">
    <name type="scientific">Vibrio palustris</name>
    <dbReference type="NCBI Taxonomy" id="1918946"/>
    <lineage>
        <taxon>Bacteria</taxon>
        <taxon>Pseudomonadati</taxon>
        <taxon>Pseudomonadota</taxon>
        <taxon>Gammaproteobacteria</taxon>
        <taxon>Vibrionales</taxon>
        <taxon>Vibrionaceae</taxon>
        <taxon>Vibrio</taxon>
    </lineage>
</organism>
<dbReference type="EMBL" id="FUFT01000002">
    <property type="protein sequence ID" value="SJL82530.1"/>
    <property type="molecule type" value="Genomic_DNA"/>
</dbReference>
<feature type="domain" description="Antitoxin SocA-like Panacea" evidence="1">
    <location>
        <begin position="27"/>
        <end position="123"/>
    </location>
</feature>
<dbReference type="InterPro" id="IPR025272">
    <property type="entry name" value="SocA_Panacea"/>
</dbReference>
<dbReference type="AlphaFoldDB" id="A0A1R4B0T4"/>
<evidence type="ECO:0000313" key="2">
    <source>
        <dbReference type="EMBL" id="SJL82530.1"/>
    </source>
</evidence>
<name>A0A1R4B0T4_9VIBR</name>
<dbReference type="RefSeq" id="WP_077311932.1">
    <property type="nucleotide sequence ID" value="NZ_AP024887.1"/>
</dbReference>
<proteinExistence type="predicted"/>
<reference evidence="2 3" key="1">
    <citation type="submission" date="2017-02" db="EMBL/GenBank/DDBJ databases">
        <authorList>
            <person name="Peterson S.W."/>
        </authorList>
    </citation>
    <scope>NUCLEOTIDE SEQUENCE [LARGE SCALE GENOMIC DNA]</scope>
    <source>
        <strain evidence="2 3">CECT 9027</strain>
    </source>
</reference>
<evidence type="ECO:0000259" key="1">
    <source>
        <dbReference type="Pfam" id="PF13274"/>
    </source>
</evidence>
<dbReference type="OrthoDB" id="9799173at2"/>
<gene>
    <name evidence="2" type="ORF">VPAL9027_00459</name>
</gene>